<dbReference type="Proteomes" id="UP000277212">
    <property type="component" value="Unassembled WGS sequence"/>
</dbReference>
<gene>
    <name evidence="1" type="ORF">CDV36_012506</name>
</gene>
<name>A0A3M2RRP8_9HYPO</name>
<dbReference type="Pfam" id="PF12311">
    <property type="entry name" value="DUF3632"/>
    <property type="match status" value="1"/>
</dbReference>
<dbReference type="EMBL" id="NKUJ01000316">
    <property type="protein sequence ID" value="RMJ07889.1"/>
    <property type="molecule type" value="Genomic_DNA"/>
</dbReference>
<dbReference type="OrthoDB" id="5392447at2759"/>
<sequence>MSTREEWILSQVAPTKEELYEGDGCHLDEAICLIHYLNNNITVQEAATAITKPVLQEADPQGEPYRLMALLCEALYELAADRDKLYDLLSAIQALPKEADINWVDLPDFGYMWSDLFDHGLSRTGAWESEPLSDDRKTELRQHFEAIGTVEAELYLRGLGVVSEVWGYDVINQVCSGRPGLDIFITRIHAWLKVAGYKLMADMKPEEIKTFGAGLKGKPARKIRLMDTMAGIWELWRTTFLEMSNDEDYLSVEARRIAGECHDLMKRET</sequence>
<dbReference type="AlphaFoldDB" id="A0A3M2RRP8"/>
<evidence type="ECO:0000313" key="1">
    <source>
        <dbReference type="EMBL" id="RMJ07889.1"/>
    </source>
</evidence>
<proteinExistence type="predicted"/>
<reference evidence="1 2" key="1">
    <citation type="submission" date="2017-06" db="EMBL/GenBank/DDBJ databases">
        <title>Comparative genomic analysis of Ambrosia Fusariam Clade fungi.</title>
        <authorList>
            <person name="Stajich J.E."/>
            <person name="Carrillo J."/>
            <person name="Kijimoto T."/>
            <person name="Eskalen A."/>
            <person name="O'Donnell K."/>
            <person name="Kasson M."/>
        </authorList>
    </citation>
    <scope>NUCLEOTIDE SEQUENCE [LARGE SCALE GENOMIC DNA]</scope>
    <source>
        <strain evidence="1">UCR3666</strain>
    </source>
</reference>
<accession>A0A3M2RRP8</accession>
<dbReference type="InterPro" id="IPR022085">
    <property type="entry name" value="OpdG"/>
</dbReference>
<protein>
    <submittedName>
        <fullName evidence="1">Uncharacterized protein</fullName>
    </submittedName>
</protein>
<organism evidence="1 2">
    <name type="scientific">Fusarium kuroshium</name>
    <dbReference type="NCBI Taxonomy" id="2010991"/>
    <lineage>
        <taxon>Eukaryota</taxon>
        <taxon>Fungi</taxon>
        <taxon>Dikarya</taxon>
        <taxon>Ascomycota</taxon>
        <taxon>Pezizomycotina</taxon>
        <taxon>Sordariomycetes</taxon>
        <taxon>Hypocreomycetidae</taxon>
        <taxon>Hypocreales</taxon>
        <taxon>Nectriaceae</taxon>
        <taxon>Fusarium</taxon>
        <taxon>Fusarium solani species complex</taxon>
    </lineage>
</organism>
<comment type="caution">
    <text evidence="1">The sequence shown here is derived from an EMBL/GenBank/DDBJ whole genome shotgun (WGS) entry which is preliminary data.</text>
</comment>
<keyword evidence="2" id="KW-1185">Reference proteome</keyword>
<evidence type="ECO:0000313" key="2">
    <source>
        <dbReference type="Proteomes" id="UP000277212"/>
    </source>
</evidence>